<keyword evidence="2" id="KW-1185">Reference proteome</keyword>
<evidence type="ECO:0000313" key="1">
    <source>
        <dbReference type="EMBL" id="CAJ1374950.1"/>
    </source>
</evidence>
<organism evidence="1 2">
    <name type="scientific">Effrenium voratum</name>
    <dbReference type="NCBI Taxonomy" id="2562239"/>
    <lineage>
        <taxon>Eukaryota</taxon>
        <taxon>Sar</taxon>
        <taxon>Alveolata</taxon>
        <taxon>Dinophyceae</taxon>
        <taxon>Suessiales</taxon>
        <taxon>Symbiodiniaceae</taxon>
        <taxon>Effrenium</taxon>
    </lineage>
</organism>
<sequence>MLGGEPQSALRLDPAEAQRTANTYSMRSEVPPFVMLLEGFCERMLSDTPRWQLLGARVMGAIVH</sequence>
<name>A0AA36HUD9_9DINO</name>
<protein>
    <submittedName>
        <fullName evidence="1">Uncharacterized protein</fullName>
    </submittedName>
</protein>
<accession>A0AA36HUD9</accession>
<dbReference type="AlphaFoldDB" id="A0AA36HUD9"/>
<evidence type="ECO:0000313" key="2">
    <source>
        <dbReference type="Proteomes" id="UP001178507"/>
    </source>
</evidence>
<comment type="caution">
    <text evidence="1">The sequence shown here is derived from an EMBL/GenBank/DDBJ whole genome shotgun (WGS) entry which is preliminary data.</text>
</comment>
<dbReference type="Proteomes" id="UP001178507">
    <property type="component" value="Unassembled WGS sequence"/>
</dbReference>
<proteinExistence type="predicted"/>
<gene>
    <name evidence="1" type="ORF">EVOR1521_LOCUS4358</name>
</gene>
<reference evidence="1" key="1">
    <citation type="submission" date="2023-08" db="EMBL/GenBank/DDBJ databases">
        <authorList>
            <person name="Chen Y."/>
            <person name="Shah S."/>
            <person name="Dougan E. K."/>
            <person name="Thang M."/>
            <person name="Chan C."/>
        </authorList>
    </citation>
    <scope>NUCLEOTIDE SEQUENCE</scope>
</reference>
<dbReference type="EMBL" id="CAUJNA010000290">
    <property type="protein sequence ID" value="CAJ1374950.1"/>
    <property type="molecule type" value="Genomic_DNA"/>
</dbReference>